<dbReference type="AlphaFoldDB" id="A0AA88UTM1"/>
<protein>
    <recommendedName>
        <fullName evidence="1">DUF7026 domain-containing protein</fullName>
    </recommendedName>
</protein>
<feature type="domain" description="DUF7026" evidence="1">
    <location>
        <begin position="69"/>
        <end position="118"/>
    </location>
</feature>
<dbReference type="EMBL" id="JAVXUO010000985">
    <property type="protein sequence ID" value="KAK2987422.1"/>
    <property type="molecule type" value="Genomic_DNA"/>
</dbReference>
<name>A0AA88UTM1_9ASTE</name>
<dbReference type="InterPro" id="IPR054290">
    <property type="entry name" value="DUF7026"/>
</dbReference>
<keyword evidence="3" id="KW-1185">Reference proteome</keyword>
<dbReference type="Pfam" id="PF22950">
    <property type="entry name" value="DUF7026"/>
    <property type="match status" value="1"/>
</dbReference>
<evidence type="ECO:0000259" key="1">
    <source>
        <dbReference type="Pfam" id="PF22950"/>
    </source>
</evidence>
<comment type="caution">
    <text evidence="2">The sequence shown here is derived from an EMBL/GenBank/DDBJ whole genome shotgun (WGS) entry which is preliminary data.</text>
</comment>
<proteinExistence type="predicted"/>
<gene>
    <name evidence="2" type="ORF">RJ640_018559</name>
</gene>
<sequence length="173" mass="19678">MALRFHLLPPKFLQQPIKVQTHIYPFPSTSLLHKNPKIKISCTNSISDAELAFDLTAEVEKMNTHMVEREEAMEKSRQLLFAEFCQFLGLGADEAKKKWKKLDEDGKWVLAKEFVSAWGANFHPLSAKSVKEMVDEHLIGDNPTPNSYPSSSLFPGLRKLMGFSSKEIKDEIN</sequence>
<organism evidence="2 3">
    <name type="scientific">Escallonia rubra</name>
    <dbReference type="NCBI Taxonomy" id="112253"/>
    <lineage>
        <taxon>Eukaryota</taxon>
        <taxon>Viridiplantae</taxon>
        <taxon>Streptophyta</taxon>
        <taxon>Embryophyta</taxon>
        <taxon>Tracheophyta</taxon>
        <taxon>Spermatophyta</taxon>
        <taxon>Magnoliopsida</taxon>
        <taxon>eudicotyledons</taxon>
        <taxon>Gunneridae</taxon>
        <taxon>Pentapetalae</taxon>
        <taxon>asterids</taxon>
        <taxon>campanulids</taxon>
        <taxon>Escalloniales</taxon>
        <taxon>Escalloniaceae</taxon>
        <taxon>Escallonia</taxon>
    </lineage>
</organism>
<reference evidence="2" key="1">
    <citation type="submission" date="2022-12" db="EMBL/GenBank/DDBJ databases">
        <title>Draft genome assemblies for two species of Escallonia (Escalloniales).</title>
        <authorList>
            <person name="Chanderbali A."/>
            <person name="Dervinis C."/>
            <person name="Anghel I."/>
            <person name="Soltis D."/>
            <person name="Soltis P."/>
            <person name="Zapata F."/>
        </authorList>
    </citation>
    <scope>NUCLEOTIDE SEQUENCE</scope>
    <source>
        <strain evidence="2">UCBG92.1500</strain>
        <tissue evidence="2">Leaf</tissue>
    </source>
</reference>
<evidence type="ECO:0000313" key="2">
    <source>
        <dbReference type="EMBL" id="KAK2987422.1"/>
    </source>
</evidence>
<evidence type="ECO:0000313" key="3">
    <source>
        <dbReference type="Proteomes" id="UP001187471"/>
    </source>
</evidence>
<dbReference type="Proteomes" id="UP001187471">
    <property type="component" value="Unassembled WGS sequence"/>
</dbReference>
<accession>A0AA88UTM1</accession>